<dbReference type="Pfam" id="PF07109">
    <property type="entry name" value="Mg-por_mtran_C"/>
    <property type="match status" value="1"/>
</dbReference>
<dbReference type="InterPro" id="IPR007848">
    <property type="entry name" value="Small_mtfrase_dom"/>
</dbReference>
<comment type="caution">
    <text evidence="3">The sequence shown here is derived from an EMBL/GenBank/DDBJ whole genome shotgun (WGS) entry which is preliminary data.</text>
</comment>
<dbReference type="Gene3D" id="3.40.50.150">
    <property type="entry name" value="Vaccinia Virus protein VP39"/>
    <property type="match status" value="1"/>
</dbReference>
<evidence type="ECO:0000313" key="4">
    <source>
        <dbReference type="Proteomes" id="UP001516023"/>
    </source>
</evidence>
<gene>
    <name evidence="3" type="ORF">HJC23_010674</name>
</gene>
<dbReference type="Proteomes" id="UP001516023">
    <property type="component" value="Unassembled WGS sequence"/>
</dbReference>
<evidence type="ECO:0000313" key="3">
    <source>
        <dbReference type="EMBL" id="KAL3786508.1"/>
    </source>
</evidence>
<dbReference type="CDD" id="cd02440">
    <property type="entry name" value="AdoMet_MTases"/>
    <property type="match status" value="1"/>
</dbReference>
<dbReference type="SUPFAM" id="SSF53335">
    <property type="entry name" value="S-adenosyl-L-methionine-dependent methyltransferases"/>
    <property type="match status" value="1"/>
</dbReference>
<dbReference type="NCBIfam" id="TIGR02021">
    <property type="entry name" value="BchM-ChlM"/>
    <property type="match status" value="1"/>
</dbReference>
<dbReference type="Pfam" id="PF05175">
    <property type="entry name" value="MTS"/>
    <property type="match status" value="1"/>
</dbReference>
<feature type="domain" description="Methyltransferase small" evidence="1">
    <location>
        <begin position="100"/>
        <end position="172"/>
    </location>
</feature>
<organism evidence="3 4">
    <name type="scientific">Cyclotella cryptica</name>
    <dbReference type="NCBI Taxonomy" id="29204"/>
    <lineage>
        <taxon>Eukaryota</taxon>
        <taxon>Sar</taxon>
        <taxon>Stramenopiles</taxon>
        <taxon>Ochrophyta</taxon>
        <taxon>Bacillariophyta</taxon>
        <taxon>Coscinodiscophyceae</taxon>
        <taxon>Thalassiosirophycidae</taxon>
        <taxon>Stephanodiscales</taxon>
        <taxon>Stephanodiscaceae</taxon>
        <taxon>Cyclotella</taxon>
    </lineage>
</organism>
<dbReference type="InterPro" id="IPR010940">
    <property type="entry name" value="Mg_prot_MeTrfase_C"/>
</dbReference>
<dbReference type="InterPro" id="IPR010251">
    <property type="entry name" value="Mg_prot_MeTrfase"/>
</dbReference>
<keyword evidence="4" id="KW-1185">Reference proteome</keyword>
<accession>A0ABD3PEL6</accession>
<name>A0ABD3PEL6_9STRA</name>
<sequence>MKIYSAAALLITATQTPGTTAFTTPSTTQKSLASIVPSSATTLFSTLDDKTEVREYFNNEGFNRWNKIYSDSDEVNKVQLDIRNGHDQTIQKILNWIRDDGDIAGKTVCDCGCGVGSLAIPLAQMGAKVSASDISDAMATEAAARAKAMGISNAKFYTSDLESVTGKYNTVTCVDVAIHYPTEKMAEMVGHLCSLAEDRVLISFAPKTWYYELLKKIGELFPGPSKTTRAYLHEEEVVRKALEKAGFKVTREEMTGTSFYFSRLLEARRV</sequence>
<evidence type="ECO:0000259" key="1">
    <source>
        <dbReference type="Pfam" id="PF05175"/>
    </source>
</evidence>
<dbReference type="PANTHER" id="PTHR43861">
    <property type="entry name" value="TRANS-ACONITATE 2-METHYLTRANSFERASE-RELATED"/>
    <property type="match status" value="1"/>
</dbReference>
<dbReference type="InterPro" id="IPR029063">
    <property type="entry name" value="SAM-dependent_MTases_sf"/>
</dbReference>
<protein>
    <submittedName>
        <fullName evidence="3">Uncharacterized protein</fullName>
    </submittedName>
</protein>
<dbReference type="EMBL" id="JABMIG020000193">
    <property type="protein sequence ID" value="KAL3786508.1"/>
    <property type="molecule type" value="Genomic_DNA"/>
</dbReference>
<proteinExistence type="predicted"/>
<evidence type="ECO:0000259" key="2">
    <source>
        <dbReference type="Pfam" id="PF07109"/>
    </source>
</evidence>
<feature type="domain" description="Magnesium-protoporphyrin IX methyltransferase C-terminal" evidence="2">
    <location>
        <begin position="173"/>
        <end position="269"/>
    </location>
</feature>
<reference evidence="3 4" key="1">
    <citation type="journal article" date="2020" name="G3 (Bethesda)">
        <title>Improved Reference Genome for Cyclotella cryptica CCMP332, a Model for Cell Wall Morphogenesis, Salinity Adaptation, and Lipid Production in Diatoms (Bacillariophyta).</title>
        <authorList>
            <person name="Roberts W.R."/>
            <person name="Downey K.M."/>
            <person name="Ruck E.C."/>
            <person name="Traller J.C."/>
            <person name="Alverson A.J."/>
        </authorList>
    </citation>
    <scope>NUCLEOTIDE SEQUENCE [LARGE SCALE GENOMIC DNA]</scope>
    <source>
        <strain evidence="3 4">CCMP332</strain>
    </source>
</reference>
<dbReference type="AlphaFoldDB" id="A0ABD3PEL6"/>
<dbReference type="PROSITE" id="PS51556">
    <property type="entry name" value="SAM_MT_MG_PIX"/>
    <property type="match status" value="1"/>
</dbReference>